<feature type="compositionally biased region" description="Polar residues" evidence="1">
    <location>
        <begin position="498"/>
        <end position="507"/>
    </location>
</feature>
<comment type="caution">
    <text evidence="2">The sequence shown here is derived from an EMBL/GenBank/DDBJ whole genome shotgun (WGS) entry which is preliminary data.</text>
</comment>
<feature type="compositionally biased region" description="Polar residues" evidence="1">
    <location>
        <begin position="451"/>
        <end position="465"/>
    </location>
</feature>
<organism evidence="2 3">
    <name type="scientific">Dactylonectria estremocensis</name>
    <dbReference type="NCBI Taxonomy" id="1079267"/>
    <lineage>
        <taxon>Eukaryota</taxon>
        <taxon>Fungi</taxon>
        <taxon>Dikarya</taxon>
        <taxon>Ascomycota</taxon>
        <taxon>Pezizomycotina</taxon>
        <taxon>Sordariomycetes</taxon>
        <taxon>Hypocreomycetidae</taxon>
        <taxon>Hypocreales</taxon>
        <taxon>Nectriaceae</taxon>
        <taxon>Dactylonectria</taxon>
    </lineage>
</organism>
<dbReference type="EMBL" id="JAGMUU010000023">
    <property type="protein sequence ID" value="KAH7126235.1"/>
    <property type="molecule type" value="Genomic_DNA"/>
</dbReference>
<feature type="compositionally biased region" description="Basic and acidic residues" evidence="1">
    <location>
        <begin position="1"/>
        <end position="12"/>
    </location>
</feature>
<dbReference type="OrthoDB" id="5104237at2759"/>
<name>A0A9P9DV16_9HYPO</name>
<evidence type="ECO:0000313" key="2">
    <source>
        <dbReference type="EMBL" id="KAH7126235.1"/>
    </source>
</evidence>
<feature type="region of interest" description="Disordered" evidence="1">
    <location>
        <begin position="424"/>
        <end position="513"/>
    </location>
</feature>
<feature type="region of interest" description="Disordered" evidence="1">
    <location>
        <begin position="1"/>
        <end position="83"/>
    </location>
</feature>
<dbReference type="Proteomes" id="UP000717696">
    <property type="component" value="Unassembled WGS sequence"/>
</dbReference>
<dbReference type="AlphaFoldDB" id="A0A9P9DV16"/>
<accession>A0A9P9DV16</accession>
<feature type="compositionally biased region" description="Acidic residues" evidence="1">
    <location>
        <begin position="218"/>
        <end position="227"/>
    </location>
</feature>
<sequence>MSHLSPSRERVSKPPLTPSPFPSLEYPLHPSTQWQMNLSRPPHADRDDYGDFDADINACQPNDGCAHGSSERPVASDEGYNSHGIDLNHDISSHFDQSDATYNNSLGLNYMGGDGSLDTQNWLGFSISPLSPVPDATLPWTSSMVRQPYLADFISNVGNVLPSSGPSSATASTLAPQPALVPARAPTELLPPTAYKSFVKPTTEQGKRAWSERRTLSESDDGDDDDQYVGTQYDPYKKKTTAPPPRMRLSEDGNNLGYPQLIPDDLKKPEDNDFEDSCEFCPFYLMEPFQFIQKPWNSCSKPRAEYSHTISHACSDHGFIRGQHPQRPGQRFVTRCALRETSVKGKNKCEHCSKPGRWTQDDPDDPADETHFASALCLRCYTQFPTRADLFNHHKELNICTYREDMPLKEKMKILYITFASSSAPPKFHPPVNKPRENGARKRRLKGGQGQNTSSPATRRQNNGRQPPGPVRHIHPQPTSSQLNSPLAASLLSPPQMTSPAPTLASSEHNDPMPSFFQSPPHVPYGSQPTDLLCAGMGQSYHDSGPFSFSPFTMGQLNHGFPNNPMPSQFMPNIPNGQYEAQNAGKPHGPWDLLTDSGFGSMLDEDLLNMTTGLGPDFDVSFNMDT</sequence>
<keyword evidence="3" id="KW-1185">Reference proteome</keyword>
<feature type="compositionally biased region" description="Basic and acidic residues" evidence="1">
    <location>
        <begin position="205"/>
        <end position="217"/>
    </location>
</feature>
<gene>
    <name evidence="2" type="ORF">B0J13DRAFT_144169</name>
</gene>
<feature type="compositionally biased region" description="Low complexity" evidence="1">
    <location>
        <begin position="480"/>
        <end position="496"/>
    </location>
</feature>
<proteinExistence type="predicted"/>
<feature type="region of interest" description="Disordered" evidence="1">
    <location>
        <begin position="201"/>
        <end position="256"/>
    </location>
</feature>
<protein>
    <submittedName>
        <fullName evidence="2">Uncharacterized protein</fullName>
    </submittedName>
</protein>
<evidence type="ECO:0000256" key="1">
    <source>
        <dbReference type="SAM" id="MobiDB-lite"/>
    </source>
</evidence>
<reference evidence="2" key="1">
    <citation type="journal article" date="2021" name="Nat. Commun.">
        <title>Genetic determinants of endophytism in the Arabidopsis root mycobiome.</title>
        <authorList>
            <person name="Mesny F."/>
            <person name="Miyauchi S."/>
            <person name="Thiergart T."/>
            <person name="Pickel B."/>
            <person name="Atanasova L."/>
            <person name="Karlsson M."/>
            <person name="Huettel B."/>
            <person name="Barry K.W."/>
            <person name="Haridas S."/>
            <person name="Chen C."/>
            <person name="Bauer D."/>
            <person name="Andreopoulos W."/>
            <person name="Pangilinan J."/>
            <person name="LaButti K."/>
            <person name="Riley R."/>
            <person name="Lipzen A."/>
            <person name="Clum A."/>
            <person name="Drula E."/>
            <person name="Henrissat B."/>
            <person name="Kohler A."/>
            <person name="Grigoriev I.V."/>
            <person name="Martin F.M."/>
            <person name="Hacquard S."/>
        </authorList>
    </citation>
    <scope>NUCLEOTIDE SEQUENCE</scope>
    <source>
        <strain evidence="2">MPI-CAGE-AT-0021</strain>
    </source>
</reference>
<evidence type="ECO:0000313" key="3">
    <source>
        <dbReference type="Proteomes" id="UP000717696"/>
    </source>
</evidence>